<keyword evidence="1" id="KW-0004">4Fe-4S</keyword>
<dbReference type="Pfam" id="PF12831">
    <property type="entry name" value="FAD_oxidored"/>
    <property type="match status" value="1"/>
</dbReference>
<dbReference type="PANTHER" id="PTHR43498">
    <property type="entry name" value="FERREDOXIN:COB-COM HETERODISULFIDE REDUCTASE SUBUNIT A"/>
    <property type="match status" value="1"/>
</dbReference>
<evidence type="ECO:0000313" key="6">
    <source>
        <dbReference type="EMBL" id="RNF34188.1"/>
    </source>
</evidence>
<protein>
    <submittedName>
        <fullName evidence="6">FAD-dependent oxidoreductase</fullName>
    </submittedName>
</protein>
<keyword evidence="4" id="KW-0408">Iron</keyword>
<evidence type="ECO:0000256" key="4">
    <source>
        <dbReference type="ARBA" id="ARBA00023004"/>
    </source>
</evidence>
<dbReference type="GO" id="GO:0046872">
    <property type="term" value="F:metal ion binding"/>
    <property type="evidence" value="ECO:0007669"/>
    <property type="project" value="UniProtKB-KW"/>
</dbReference>
<dbReference type="GO" id="GO:0051539">
    <property type="term" value="F:4 iron, 4 sulfur cluster binding"/>
    <property type="evidence" value="ECO:0007669"/>
    <property type="project" value="UniProtKB-KW"/>
</dbReference>
<dbReference type="GO" id="GO:0016491">
    <property type="term" value="F:oxidoreductase activity"/>
    <property type="evidence" value="ECO:0007669"/>
    <property type="project" value="UniProtKB-KW"/>
</dbReference>
<gene>
    <name evidence="6" type="ORF">A7A09_012340</name>
</gene>
<dbReference type="RefSeq" id="WP_106691694.1">
    <property type="nucleotide sequence ID" value="NZ_PXNQ02000007.1"/>
</dbReference>
<evidence type="ECO:0000256" key="3">
    <source>
        <dbReference type="ARBA" id="ARBA00023002"/>
    </source>
</evidence>
<evidence type="ECO:0000313" key="7">
    <source>
        <dbReference type="Proteomes" id="UP000238137"/>
    </source>
</evidence>
<name>A0A422QW52_9RHOB</name>
<keyword evidence="2" id="KW-0479">Metal-binding</keyword>
<keyword evidence="3" id="KW-0560">Oxidoreductase</keyword>
<evidence type="ECO:0000256" key="5">
    <source>
        <dbReference type="ARBA" id="ARBA00023014"/>
    </source>
</evidence>
<dbReference type="OrthoDB" id="9777740at2"/>
<organism evidence="6 7">
    <name type="scientific">Paracoccus methylarcula</name>
    <dbReference type="NCBI Taxonomy" id="72022"/>
    <lineage>
        <taxon>Bacteria</taxon>
        <taxon>Pseudomonadati</taxon>
        <taxon>Pseudomonadota</taxon>
        <taxon>Alphaproteobacteria</taxon>
        <taxon>Rhodobacterales</taxon>
        <taxon>Paracoccaceae</taxon>
        <taxon>Paracoccus</taxon>
    </lineage>
</organism>
<reference evidence="6" key="1">
    <citation type="submission" date="2018-05" db="EMBL/GenBank/DDBJ databases">
        <title>Reclassification of Methylarcula marina and Methylarcula terricola as Paracoccus methylarcula sp.nov., comb.nov. and Paracoccus terricola comb.nov.</title>
        <authorList>
            <person name="Shmareva M.N."/>
            <person name="Doronina N.V."/>
            <person name="Vasilenko O.V."/>
            <person name="Tarlachkov S.V."/>
            <person name="Trotsenko Y.A."/>
        </authorList>
    </citation>
    <scope>NUCLEOTIDE SEQUENCE [LARGE SCALE GENOMIC DNA]</scope>
    <source>
        <strain evidence="6">VKM B-2159</strain>
    </source>
</reference>
<evidence type="ECO:0000256" key="2">
    <source>
        <dbReference type="ARBA" id="ARBA00022723"/>
    </source>
</evidence>
<dbReference type="PANTHER" id="PTHR43498:SF1">
    <property type="entry name" value="COB--COM HETERODISULFIDE REDUCTASE IRON-SULFUR SUBUNIT A"/>
    <property type="match status" value="1"/>
</dbReference>
<dbReference type="AlphaFoldDB" id="A0A422QW52"/>
<dbReference type="InterPro" id="IPR036188">
    <property type="entry name" value="FAD/NAD-bd_sf"/>
</dbReference>
<evidence type="ECO:0000256" key="1">
    <source>
        <dbReference type="ARBA" id="ARBA00022485"/>
    </source>
</evidence>
<keyword evidence="7" id="KW-1185">Reference proteome</keyword>
<sequence>MARYRLRDDLGAQVALLTSTGIENFLFSLGMDPGTDVPEIVNPVTGSISPYVDEAETTALIAAFSVPPSARRIRTIDACIKRLKTTGVWSKLTGLFIVGATEQESLLNWKTPASAMSKISAPAFVPDDGWQATGAGQALDTGLAPSDLAQDDVFHGVWCKGADHNGITVQSDNLDYGAVDAAGNGISLCVRSTSDTSTARTQGQEAVVAPVGHSDGYGLTAARRTAAAGSTGLRNGVAKPQASDVSAVPINQTITLLAATMDGALSPDYSPHKQAAWAFGVAMTDTEARELTGAIGTFLDAIQYGEYDLTPSGLGPETVTADVVIYGTTPQAVTAALQAARAGASVAIIGGWRDRHIGGMSASGLGWTDFRNGEFLTGIPRWIIRKARTMHGGSATGLPFIPRMFSRVMRELLDPETNGGYEIPIYYSQGVSSVTKSDTDITSMITVDGRTVSGKQFIDASYEGDLLIAAGVPWRVGREVRGTGTEDVGGYRGVAENFNSFTKQFQLTEGGYAHVDPWNIPGDTTSGLLPEITGIYSTFTPGLHDQPPLGSADDELQAFNFRLAWGMLQSRIVPLPTTPQPSWDPARFEMLFRHLALDPLIRMHDLLKLDEISQGVHDINTGHGYSTDWVGMSKTYPGATYAEREAIWKAHWEHILNLFYALQHHDDPRVPAELRAEALTWGMRADHYHDHHENDAVFDTPQFYVREGVRMLGKAVMDARDLNQADGEYPNLGTNTVAVASYPFDHHVMSIIAYEYEAGQWMTWMEGGFVRGQGGGNNANPVPFETYVPKESNCTNLSVLFATSLTTVAFGSVRMEITAMQAGQCMGQAAAMAAAQEIPIQSVDYGDLRAFLMNPANPRLVDEDDPSLPQVT</sequence>
<proteinExistence type="predicted"/>
<dbReference type="EMBL" id="PXNQ02000007">
    <property type="protein sequence ID" value="RNF34188.1"/>
    <property type="molecule type" value="Genomic_DNA"/>
</dbReference>
<accession>A0A422QW52</accession>
<keyword evidence="5" id="KW-0411">Iron-sulfur</keyword>
<dbReference type="InterPro" id="IPR039650">
    <property type="entry name" value="HdrA-like"/>
</dbReference>
<dbReference type="Proteomes" id="UP000238137">
    <property type="component" value="Unassembled WGS sequence"/>
</dbReference>
<dbReference type="SUPFAM" id="SSF51905">
    <property type="entry name" value="FAD/NAD(P)-binding domain"/>
    <property type="match status" value="1"/>
</dbReference>
<comment type="caution">
    <text evidence="6">The sequence shown here is derived from an EMBL/GenBank/DDBJ whole genome shotgun (WGS) entry which is preliminary data.</text>
</comment>